<name>A0A507FJF4_9FUNG</name>
<reference evidence="1 2" key="1">
    <citation type="journal article" date="2019" name="Sci. Rep.">
        <title>Comparative genomics of chytrid fungi reveal insights into the obligate biotrophic and pathogenic lifestyle of Synchytrium endobioticum.</title>
        <authorList>
            <person name="van de Vossenberg B.T.L.H."/>
            <person name="Warris S."/>
            <person name="Nguyen H.D.T."/>
            <person name="van Gent-Pelzer M.P.E."/>
            <person name="Joly D.L."/>
            <person name="van de Geest H.C."/>
            <person name="Bonants P.J.M."/>
            <person name="Smith D.S."/>
            <person name="Levesque C.A."/>
            <person name="van der Lee T.A.J."/>
        </authorList>
    </citation>
    <scope>NUCLEOTIDE SEQUENCE [LARGE SCALE GENOMIC DNA]</scope>
    <source>
        <strain evidence="1 2">CBS 675.73</strain>
    </source>
</reference>
<proteinExistence type="predicted"/>
<dbReference type="Proteomes" id="UP000320333">
    <property type="component" value="Unassembled WGS sequence"/>
</dbReference>
<dbReference type="OrthoDB" id="1510206at2759"/>
<keyword evidence="2" id="KW-1185">Reference proteome</keyword>
<dbReference type="EMBL" id="QEAP01000047">
    <property type="protein sequence ID" value="TPX76444.1"/>
    <property type="molecule type" value="Genomic_DNA"/>
</dbReference>
<evidence type="ECO:0000313" key="2">
    <source>
        <dbReference type="Proteomes" id="UP000320333"/>
    </source>
</evidence>
<protein>
    <submittedName>
        <fullName evidence="1">Uncharacterized protein</fullName>
    </submittedName>
</protein>
<organism evidence="1 2">
    <name type="scientific">Chytriomyces confervae</name>
    <dbReference type="NCBI Taxonomy" id="246404"/>
    <lineage>
        <taxon>Eukaryota</taxon>
        <taxon>Fungi</taxon>
        <taxon>Fungi incertae sedis</taxon>
        <taxon>Chytridiomycota</taxon>
        <taxon>Chytridiomycota incertae sedis</taxon>
        <taxon>Chytridiomycetes</taxon>
        <taxon>Chytridiales</taxon>
        <taxon>Chytriomycetaceae</taxon>
        <taxon>Chytriomyces</taxon>
    </lineage>
</organism>
<sequence>MSSIILAGCEQDKTFEKAEALAYHLAANLADYTIEINTIPPEEWDSYKKSIYEENEWALRRARDRKIKKVDELDQLIWRESGELIGNTWDYIELMKHSYGEEVVKVGLFRVQDD</sequence>
<comment type="caution">
    <text evidence="1">The sequence shown here is derived from an EMBL/GenBank/DDBJ whole genome shotgun (WGS) entry which is preliminary data.</text>
</comment>
<accession>A0A507FJF4</accession>
<dbReference type="STRING" id="246404.A0A507FJF4"/>
<gene>
    <name evidence="1" type="ORF">CcCBS67573_g02300</name>
</gene>
<evidence type="ECO:0000313" key="1">
    <source>
        <dbReference type="EMBL" id="TPX76444.1"/>
    </source>
</evidence>
<dbReference type="AlphaFoldDB" id="A0A507FJF4"/>